<dbReference type="Proteomes" id="UP000694864">
    <property type="component" value="Chromosome 6"/>
</dbReference>
<evidence type="ECO:0000313" key="3">
    <source>
        <dbReference type="Proteomes" id="UP000694864"/>
    </source>
</evidence>
<feature type="signal peptide" evidence="2">
    <location>
        <begin position="1"/>
        <end position="21"/>
    </location>
</feature>
<dbReference type="PANTHER" id="PTHR23019:SF0">
    <property type="entry name" value="NUCLEAR PORE MEMBRANE GLYCOPROTEIN 210"/>
    <property type="match status" value="1"/>
</dbReference>
<evidence type="ECO:0000313" key="4">
    <source>
        <dbReference type="RefSeq" id="XP_010515242.1"/>
    </source>
</evidence>
<evidence type="ECO:0000256" key="2">
    <source>
        <dbReference type="SAM" id="SignalP"/>
    </source>
</evidence>
<feature type="transmembrane region" description="Helical" evidence="1">
    <location>
        <begin position="151"/>
        <end position="171"/>
    </location>
</feature>
<keyword evidence="3" id="KW-1185">Reference proteome</keyword>
<reference evidence="4" key="2">
    <citation type="submission" date="2025-08" db="UniProtKB">
        <authorList>
            <consortium name="RefSeq"/>
        </authorList>
    </citation>
    <scope>IDENTIFICATION</scope>
    <source>
        <tissue evidence="4">Leaf</tissue>
    </source>
</reference>
<feature type="chain" id="PRO_5047040650" evidence="2">
    <location>
        <begin position="22"/>
        <end position="232"/>
    </location>
</feature>
<reference evidence="3" key="1">
    <citation type="journal article" date="2014" name="Nat. Commun.">
        <title>The emerging biofuel crop Camelina sativa retains a highly undifferentiated hexaploid genome structure.</title>
        <authorList>
            <person name="Kagale S."/>
            <person name="Koh C."/>
            <person name="Nixon J."/>
            <person name="Bollina V."/>
            <person name="Clarke W.E."/>
            <person name="Tuteja R."/>
            <person name="Spillane C."/>
            <person name="Robinson S.J."/>
            <person name="Links M.G."/>
            <person name="Clarke C."/>
            <person name="Higgins E.E."/>
            <person name="Huebert T."/>
            <person name="Sharpe A.G."/>
            <person name="Parkin I.A."/>
        </authorList>
    </citation>
    <scope>NUCLEOTIDE SEQUENCE [LARGE SCALE GENOMIC DNA]</scope>
    <source>
        <strain evidence="3">cv. DH55</strain>
    </source>
</reference>
<organism evidence="3 4">
    <name type="scientific">Camelina sativa</name>
    <name type="common">False flax</name>
    <name type="synonym">Myagrum sativum</name>
    <dbReference type="NCBI Taxonomy" id="90675"/>
    <lineage>
        <taxon>Eukaryota</taxon>
        <taxon>Viridiplantae</taxon>
        <taxon>Streptophyta</taxon>
        <taxon>Embryophyta</taxon>
        <taxon>Tracheophyta</taxon>
        <taxon>Spermatophyta</taxon>
        <taxon>Magnoliopsida</taxon>
        <taxon>eudicotyledons</taxon>
        <taxon>Gunneridae</taxon>
        <taxon>Pentapetalae</taxon>
        <taxon>rosids</taxon>
        <taxon>malvids</taxon>
        <taxon>Brassicales</taxon>
        <taxon>Brassicaceae</taxon>
        <taxon>Camelineae</taxon>
        <taxon>Camelina</taxon>
    </lineage>
</organism>
<dbReference type="SUPFAM" id="SSF49373">
    <property type="entry name" value="Invasin/intimin cell-adhesion fragments"/>
    <property type="match status" value="1"/>
</dbReference>
<proteinExistence type="predicted"/>
<dbReference type="InterPro" id="IPR008964">
    <property type="entry name" value="Invasin/intimin_cell_adhesion"/>
</dbReference>
<name>A0ABM0ZG29_CAMSA</name>
<dbReference type="PANTHER" id="PTHR23019">
    <property type="entry name" value="NUCLEAR PORE MEMBRANE GLYCOPROTEIN GP210-RELATED"/>
    <property type="match status" value="1"/>
</dbReference>
<keyword evidence="1" id="KW-0812">Transmembrane</keyword>
<evidence type="ECO:0000256" key="1">
    <source>
        <dbReference type="SAM" id="Phobius"/>
    </source>
</evidence>
<dbReference type="RefSeq" id="XP_010515242.1">
    <property type="nucleotide sequence ID" value="XM_010516940.2"/>
</dbReference>
<accession>A0ABM0ZG29</accession>
<keyword evidence="2" id="KW-0732">Signal</keyword>
<protein>
    <submittedName>
        <fullName evidence="4">Uncharacterized protein LOC104791130</fullName>
    </submittedName>
</protein>
<dbReference type="InterPro" id="IPR045197">
    <property type="entry name" value="NUP210-like"/>
</dbReference>
<dbReference type="GeneID" id="104791130"/>
<keyword evidence="1" id="KW-1133">Transmembrane helix</keyword>
<sequence>MMRYRLAFWYLVLALLSDSSAYSNSGEVCELMRFTMNMEESTRVPKLIFLQWDSINQEVRLSARGGCANAYRHYKWFSSDSRTVSVTPYGVIRGKRPGVANVKVVSFCDPQNYDLVVVKVFGIQDMCYDMDDMKANLNSMLSKPSIFKFTLLEYLMFPFAVLIGNLIYVFYPVKPRIEPCCSSTTHNDQDCRRTKRIRRTILTTIMVKKKIYRRRWLFRPYMISRIVHSPVG</sequence>
<keyword evidence="1" id="KW-0472">Membrane</keyword>
<gene>
    <name evidence="4" type="primary">LOC104791130</name>
</gene>